<protein>
    <submittedName>
        <fullName evidence="1">Uncharacterized protein</fullName>
    </submittedName>
</protein>
<dbReference type="RefSeq" id="WP_053841299.1">
    <property type="nucleotide sequence ID" value="NZ_CP076250.1"/>
</dbReference>
<name>A0A0K3A0W0_9XANT</name>
<proteinExistence type="predicted"/>
<accession>A0A0K3A0W0</accession>
<organism evidence="1 2">
    <name type="scientific">Xanthomonas graminis pv. poae</name>
    <dbReference type="NCBI Taxonomy" id="227946"/>
    <lineage>
        <taxon>Bacteria</taxon>
        <taxon>Pseudomonadati</taxon>
        <taxon>Pseudomonadota</taxon>
        <taxon>Gammaproteobacteria</taxon>
        <taxon>Lysobacterales</taxon>
        <taxon>Lysobacteraceae</taxon>
        <taxon>Xanthomonas</taxon>
        <taxon>Xanthomonas translucens group</taxon>
        <taxon>Xanthomonas graminis</taxon>
    </lineage>
</organism>
<evidence type="ECO:0000313" key="1">
    <source>
        <dbReference type="EMBL" id="CTP90079.1"/>
    </source>
</evidence>
<gene>
    <name evidence="1" type="ORF">XTPLMG728_2442</name>
</gene>
<dbReference type="Proteomes" id="UP000041247">
    <property type="component" value="Unassembled WGS sequence"/>
</dbReference>
<dbReference type="EMBL" id="CXOK01000076">
    <property type="protein sequence ID" value="CTP90079.1"/>
    <property type="molecule type" value="Genomic_DNA"/>
</dbReference>
<dbReference type="AlphaFoldDB" id="A0A0K3A0W0"/>
<reference evidence="1 2" key="1">
    <citation type="submission" date="2015-07" db="EMBL/GenBank/DDBJ databases">
        <authorList>
            <person name="Noorani M."/>
        </authorList>
    </citation>
    <scope>NUCLEOTIDE SEQUENCE [LARGE SCALE GENOMIC DNA]</scope>
    <source>
        <strain evidence="1">LMG728</strain>
    </source>
</reference>
<sequence length="81" mass="8869">MSEKLTVAEALARAEQIDVMLGAIQATAPDAVAAMGGRDALARRSEMTCLGPMPRLDAAEWERMSLEYEDRREHGSVNRGH</sequence>
<evidence type="ECO:0000313" key="2">
    <source>
        <dbReference type="Proteomes" id="UP000041247"/>
    </source>
</evidence>